<evidence type="ECO:0000256" key="7">
    <source>
        <dbReference type="ARBA" id="ARBA00022842"/>
    </source>
</evidence>
<dbReference type="PANTHER" id="PTHR15822">
    <property type="entry name" value="TRAF AND TNF RECEPTOR-ASSOCIATED PROTEIN"/>
    <property type="match status" value="1"/>
</dbReference>
<protein>
    <submittedName>
        <fullName evidence="11">Endonuclease</fullName>
    </submittedName>
</protein>
<keyword evidence="9" id="KW-1133">Transmembrane helix</keyword>
<reference evidence="11 12" key="1">
    <citation type="submission" date="2018-08" db="EMBL/GenBank/DDBJ databases">
        <title>A genome reference for cultivated species of the human gut microbiota.</title>
        <authorList>
            <person name="Zou Y."/>
            <person name="Xue W."/>
            <person name="Luo G."/>
        </authorList>
    </citation>
    <scope>NUCLEOTIDE SEQUENCE [LARGE SCALE GENOMIC DNA]</scope>
    <source>
        <strain evidence="11 12">AM25-6</strain>
    </source>
</reference>
<keyword evidence="6" id="KW-0378">Hydrolase</keyword>
<proteinExistence type="predicted"/>
<dbReference type="GO" id="GO:0046872">
    <property type="term" value="F:metal ion binding"/>
    <property type="evidence" value="ECO:0007669"/>
    <property type="project" value="UniProtKB-KW"/>
</dbReference>
<feature type="domain" description="Endonuclease/exonuclease/phosphatase" evidence="10">
    <location>
        <begin position="88"/>
        <end position="344"/>
    </location>
</feature>
<dbReference type="SUPFAM" id="SSF56219">
    <property type="entry name" value="DNase I-like"/>
    <property type="match status" value="1"/>
</dbReference>
<comment type="cofactor">
    <cofactor evidence="2">
        <name>Mg(2+)</name>
        <dbReference type="ChEBI" id="CHEBI:18420"/>
    </cofactor>
</comment>
<evidence type="ECO:0000256" key="1">
    <source>
        <dbReference type="ARBA" id="ARBA00001936"/>
    </source>
</evidence>
<dbReference type="InterPro" id="IPR036691">
    <property type="entry name" value="Endo/exonu/phosph_ase_sf"/>
</dbReference>
<dbReference type="EMBL" id="QUSM01000002">
    <property type="protein sequence ID" value="RGD75053.1"/>
    <property type="molecule type" value="Genomic_DNA"/>
</dbReference>
<evidence type="ECO:0000256" key="3">
    <source>
        <dbReference type="ARBA" id="ARBA00022722"/>
    </source>
</evidence>
<sequence length="357" mass="41036">MKALKIILYMVIIIIAVLLIGVLYLTLSEYKPQDTEQAKKIKEIKNHKEIKLNDELSVLTYNLGYCNDSADSDFFMDGGKRTRIESKDKVIRNMKGIEQNIKNNKSDVVFLQEVDEKSKRAYGVNEVKYLSDNLNGSSYFAKNFSCKYIPYPFPDMIGGVEAGIVTVSPYKVSDAKRYSLPVAFKYPIRVCQMKRCLLVERVKIKNSDKELVLVNLHMEAYDDGEGKKKQTKVLTDFLNKEYKKGNYCIAGGDFNQNFPNADNKKYPIINDKYFTPGTLNLDAFSKDWTFAVDDSLPTSRLLNEEYDENSKNTQLYVIDGFILSPNVKLKKVKTIDTKFNYSDHNPVRIEVKLEKEK</sequence>
<comment type="cofactor">
    <cofactor evidence="1">
        <name>Mn(2+)</name>
        <dbReference type="ChEBI" id="CHEBI:29035"/>
    </cofactor>
</comment>
<dbReference type="Proteomes" id="UP000261212">
    <property type="component" value="Unassembled WGS sequence"/>
</dbReference>
<keyword evidence="5" id="KW-0227">DNA damage</keyword>
<keyword evidence="9" id="KW-0812">Transmembrane</keyword>
<comment type="caution">
    <text evidence="11">The sequence shown here is derived from an EMBL/GenBank/DDBJ whole genome shotgun (WGS) entry which is preliminary data.</text>
</comment>
<dbReference type="GO" id="GO:0006281">
    <property type="term" value="P:DNA repair"/>
    <property type="evidence" value="ECO:0007669"/>
    <property type="project" value="UniProtKB-KW"/>
</dbReference>
<evidence type="ECO:0000259" key="10">
    <source>
        <dbReference type="Pfam" id="PF03372"/>
    </source>
</evidence>
<dbReference type="AlphaFoldDB" id="A0A3E3E0P2"/>
<keyword evidence="11" id="KW-0255">Endonuclease</keyword>
<feature type="transmembrane region" description="Helical" evidence="9">
    <location>
        <begin position="7"/>
        <end position="27"/>
    </location>
</feature>
<dbReference type="InterPro" id="IPR051547">
    <property type="entry name" value="TDP2-like"/>
</dbReference>
<evidence type="ECO:0000256" key="2">
    <source>
        <dbReference type="ARBA" id="ARBA00001946"/>
    </source>
</evidence>
<dbReference type="GO" id="GO:0016787">
    <property type="term" value="F:hydrolase activity"/>
    <property type="evidence" value="ECO:0007669"/>
    <property type="project" value="UniProtKB-KW"/>
</dbReference>
<keyword evidence="3" id="KW-0540">Nuclease</keyword>
<evidence type="ECO:0000256" key="9">
    <source>
        <dbReference type="SAM" id="Phobius"/>
    </source>
</evidence>
<dbReference type="RefSeq" id="WP_117531171.1">
    <property type="nucleotide sequence ID" value="NZ_QUSM01000002.1"/>
</dbReference>
<accession>A0A3E3E0P2</accession>
<dbReference type="InterPro" id="IPR005135">
    <property type="entry name" value="Endo/exonuclease/phosphatase"/>
</dbReference>
<keyword evidence="9" id="KW-0472">Membrane</keyword>
<dbReference type="Gene3D" id="3.60.10.10">
    <property type="entry name" value="Endonuclease/exonuclease/phosphatase"/>
    <property type="match status" value="1"/>
</dbReference>
<evidence type="ECO:0000256" key="4">
    <source>
        <dbReference type="ARBA" id="ARBA00022723"/>
    </source>
</evidence>
<gene>
    <name evidence="11" type="ORF">DW687_01655</name>
</gene>
<dbReference type="PANTHER" id="PTHR15822:SF4">
    <property type="entry name" value="TYROSYL-DNA PHOSPHODIESTERASE 2"/>
    <property type="match status" value="1"/>
</dbReference>
<keyword evidence="7" id="KW-0460">Magnesium</keyword>
<evidence type="ECO:0000313" key="12">
    <source>
        <dbReference type="Proteomes" id="UP000261212"/>
    </source>
</evidence>
<organism evidence="11 12">
    <name type="scientific">Anaerofustis stercorihominis</name>
    <dbReference type="NCBI Taxonomy" id="214853"/>
    <lineage>
        <taxon>Bacteria</taxon>
        <taxon>Bacillati</taxon>
        <taxon>Bacillota</taxon>
        <taxon>Clostridia</taxon>
        <taxon>Eubacteriales</taxon>
        <taxon>Eubacteriaceae</taxon>
        <taxon>Anaerofustis</taxon>
    </lineage>
</organism>
<evidence type="ECO:0000313" key="11">
    <source>
        <dbReference type="EMBL" id="RGD75053.1"/>
    </source>
</evidence>
<evidence type="ECO:0000256" key="6">
    <source>
        <dbReference type="ARBA" id="ARBA00022801"/>
    </source>
</evidence>
<keyword evidence="4" id="KW-0479">Metal-binding</keyword>
<name>A0A3E3E0P2_9FIRM</name>
<evidence type="ECO:0000256" key="8">
    <source>
        <dbReference type="ARBA" id="ARBA00023204"/>
    </source>
</evidence>
<dbReference type="Pfam" id="PF03372">
    <property type="entry name" value="Exo_endo_phos"/>
    <property type="match status" value="1"/>
</dbReference>
<dbReference type="GO" id="GO:0004519">
    <property type="term" value="F:endonuclease activity"/>
    <property type="evidence" value="ECO:0007669"/>
    <property type="project" value="UniProtKB-KW"/>
</dbReference>
<keyword evidence="8" id="KW-0234">DNA repair</keyword>
<evidence type="ECO:0000256" key="5">
    <source>
        <dbReference type="ARBA" id="ARBA00022763"/>
    </source>
</evidence>